<sequence>MQSLYQQFQVRFQYPVHFTNGLFKLDNPLFAQTIQPSYPGAIGKVLFIIDSGVALAYPQLEEQIQTYAEANRTIFQLAGSPIFVEGGEACKNTTEWVEKIEQAVNEFGIDRHSYIAVIGGGAVLDMAGFAAAVSHRGVRLIRIPTTVLAQNDSGIGVKNSVNAFNKKNFLGTFAPPFAVLNDFDFLAALQDRDWRSGIAEAVKVALIKDSAFFSFLFENASALATRDMPAMQQLIHQCAELHLNHIAGGDPFEMGSSRPLDFGHWSAHKLEALNGYQIRHGEAVAIGIALDSIYSQLVGKLSAEESDQIIELLEQLGFELYIPELSARTSTGELAVIRGLHEFREHLGGRLTIMLLERIGKGVEVHEINTELMTKAIGILETRKQKTEVNI</sequence>
<dbReference type="EMBL" id="JASJOU010000005">
    <property type="protein sequence ID" value="MDJ1502368.1"/>
    <property type="molecule type" value="Genomic_DNA"/>
</dbReference>
<dbReference type="SUPFAM" id="SSF56796">
    <property type="entry name" value="Dehydroquinate synthase-like"/>
    <property type="match status" value="1"/>
</dbReference>
<dbReference type="InterPro" id="IPR050071">
    <property type="entry name" value="Dehydroquinate_synthase"/>
</dbReference>
<dbReference type="GO" id="GO:0009073">
    <property type="term" value="P:aromatic amino acid family biosynthetic process"/>
    <property type="evidence" value="ECO:0007669"/>
    <property type="project" value="UniProtKB-KW"/>
</dbReference>
<dbReference type="Pfam" id="PF01761">
    <property type="entry name" value="DHQ_synthase"/>
    <property type="match status" value="1"/>
</dbReference>
<name>A0AAE3UH75_9BACT</name>
<dbReference type="AlphaFoldDB" id="A0AAE3UH75"/>
<dbReference type="GO" id="GO:0003856">
    <property type="term" value="F:3-dehydroquinate synthase activity"/>
    <property type="evidence" value="ECO:0007669"/>
    <property type="project" value="UniProtKB-EC"/>
</dbReference>
<evidence type="ECO:0000256" key="1">
    <source>
        <dbReference type="ARBA" id="ARBA00001911"/>
    </source>
</evidence>
<dbReference type="EC" id="4.2.3.4" evidence="8"/>
<dbReference type="GO" id="GO:0008652">
    <property type="term" value="P:amino acid biosynthetic process"/>
    <property type="evidence" value="ECO:0007669"/>
    <property type="project" value="UniProtKB-KW"/>
</dbReference>
<evidence type="ECO:0000259" key="6">
    <source>
        <dbReference type="Pfam" id="PF01761"/>
    </source>
</evidence>
<keyword evidence="5 8" id="KW-0456">Lyase</keyword>
<evidence type="ECO:0000313" key="8">
    <source>
        <dbReference type="EMBL" id="MDJ1502368.1"/>
    </source>
</evidence>
<dbReference type="Proteomes" id="UP001232063">
    <property type="component" value="Unassembled WGS sequence"/>
</dbReference>
<comment type="cofactor">
    <cofactor evidence="1">
        <name>NAD(+)</name>
        <dbReference type="ChEBI" id="CHEBI:57540"/>
    </cofactor>
</comment>
<dbReference type="PANTHER" id="PTHR43622:SF7">
    <property type="entry name" value="3-DEHYDROQUINATE SYNTHASE, CHLOROPLASTIC"/>
    <property type="match status" value="1"/>
</dbReference>
<keyword evidence="9" id="KW-1185">Reference proteome</keyword>
<dbReference type="CDD" id="cd08198">
    <property type="entry name" value="DHQS-like"/>
    <property type="match status" value="1"/>
</dbReference>
<evidence type="ECO:0000256" key="3">
    <source>
        <dbReference type="ARBA" id="ARBA00023027"/>
    </source>
</evidence>
<gene>
    <name evidence="8" type="ORF">QNI22_17005</name>
</gene>
<reference evidence="8" key="1">
    <citation type="submission" date="2023-05" db="EMBL/GenBank/DDBJ databases">
        <authorList>
            <person name="Zhang X."/>
        </authorList>
    </citation>
    <scope>NUCLEOTIDE SEQUENCE</scope>
    <source>
        <strain evidence="8">BD1B2-1</strain>
    </source>
</reference>
<organism evidence="8 9">
    <name type="scientific">Xanthocytophaga agilis</name>
    <dbReference type="NCBI Taxonomy" id="3048010"/>
    <lineage>
        <taxon>Bacteria</taxon>
        <taxon>Pseudomonadati</taxon>
        <taxon>Bacteroidota</taxon>
        <taxon>Cytophagia</taxon>
        <taxon>Cytophagales</taxon>
        <taxon>Rhodocytophagaceae</taxon>
        <taxon>Xanthocytophaga</taxon>
    </lineage>
</organism>
<dbReference type="Pfam" id="PF24621">
    <property type="entry name" value="DHQS_C"/>
    <property type="match status" value="1"/>
</dbReference>
<keyword evidence="2" id="KW-0028">Amino-acid biosynthesis</keyword>
<evidence type="ECO:0000256" key="5">
    <source>
        <dbReference type="ARBA" id="ARBA00023239"/>
    </source>
</evidence>
<proteinExistence type="predicted"/>
<dbReference type="NCBIfam" id="NF004852">
    <property type="entry name" value="PRK06203.1"/>
    <property type="match status" value="1"/>
</dbReference>
<comment type="caution">
    <text evidence="8">The sequence shown here is derived from an EMBL/GenBank/DDBJ whole genome shotgun (WGS) entry which is preliminary data.</text>
</comment>
<dbReference type="RefSeq" id="WP_314512379.1">
    <property type="nucleotide sequence ID" value="NZ_JASJOU010000005.1"/>
</dbReference>
<dbReference type="PANTHER" id="PTHR43622">
    <property type="entry name" value="3-DEHYDROQUINATE SYNTHASE"/>
    <property type="match status" value="1"/>
</dbReference>
<evidence type="ECO:0000313" key="9">
    <source>
        <dbReference type="Proteomes" id="UP001232063"/>
    </source>
</evidence>
<keyword evidence="4" id="KW-0057">Aromatic amino acid biosynthesis</keyword>
<protein>
    <submittedName>
        <fullName evidence="8">3-dehydroquinate synthase</fullName>
        <ecNumber evidence="8">4.2.3.4</ecNumber>
    </submittedName>
</protein>
<feature type="domain" description="3-dehydroquinate synthase C-terminal" evidence="7">
    <location>
        <begin position="197"/>
        <end position="326"/>
    </location>
</feature>
<dbReference type="InterPro" id="IPR056179">
    <property type="entry name" value="DHQS_C"/>
</dbReference>
<keyword evidence="3" id="KW-0520">NAD</keyword>
<accession>A0AAE3UH75</accession>
<evidence type="ECO:0000256" key="4">
    <source>
        <dbReference type="ARBA" id="ARBA00023141"/>
    </source>
</evidence>
<dbReference type="InterPro" id="IPR030960">
    <property type="entry name" value="DHQS/DOIS_N"/>
</dbReference>
<feature type="domain" description="3-dehydroquinate synthase N-terminal" evidence="6">
    <location>
        <begin position="83"/>
        <end position="195"/>
    </location>
</feature>
<dbReference type="Gene3D" id="1.20.1090.10">
    <property type="entry name" value="Dehydroquinate synthase-like - alpha domain"/>
    <property type="match status" value="1"/>
</dbReference>
<evidence type="ECO:0000256" key="2">
    <source>
        <dbReference type="ARBA" id="ARBA00022605"/>
    </source>
</evidence>
<dbReference type="Gene3D" id="3.40.50.1970">
    <property type="match status" value="1"/>
</dbReference>
<evidence type="ECO:0000259" key="7">
    <source>
        <dbReference type="Pfam" id="PF24621"/>
    </source>
</evidence>